<evidence type="ECO:0000313" key="2">
    <source>
        <dbReference type="Proteomes" id="UP000298860"/>
    </source>
</evidence>
<organism evidence="1 2">
    <name type="scientific">Gandjariella thermophila</name>
    <dbReference type="NCBI Taxonomy" id="1931992"/>
    <lineage>
        <taxon>Bacteria</taxon>
        <taxon>Bacillati</taxon>
        <taxon>Actinomycetota</taxon>
        <taxon>Actinomycetes</taxon>
        <taxon>Pseudonocardiales</taxon>
        <taxon>Pseudonocardiaceae</taxon>
        <taxon>Gandjariella</taxon>
    </lineage>
</organism>
<protein>
    <submittedName>
        <fullName evidence="1">Uncharacterized protein</fullName>
    </submittedName>
</protein>
<dbReference type="EMBL" id="BJFL01000080">
    <property type="protein sequence ID" value="GDY34010.1"/>
    <property type="molecule type" value="Genomic_DNA"/>
</dbReference>
<accession>A0A4D4JG61</accession>
<dbReference type="RefSeq" id="WP_137816904.1">
    <property type="nucleotide sequence ID" value="NZ_BJFL01000080.1"/>
</dbReference>
<comment type="caution">
    <text evidence="1">The sequence shown here is derived from an EMBL/GenBank/DDBJ whole genome shotgun (WGS) entry which is preliminary data.</text>
</comment>
<dbReference type="OrthoDB" id="3699633at2"/>
<evidence type="ECO:0000313" key="1">
    <source>
        <dbReference type="EMBL" id="GDY34010.1"/>
    </source>
</evidence>
<reference evidence="2" key="1">
    <citation type="submission" date="2019-04" db="EMBL/GenBank/DDBJ databases">
        <title>Draft genome sequence of Pseudonocardiaceae bacterium SL3-2-4.</title>
        <authorList>
            <person name="Ningsih F."/>
            <person name="Yokota A."/>
            <person name="Sakai Y."/>
            <person name="Nanatani K."/>
            <person name="Yabe S."/>
            <person name="Oetari A."/>
            <person name="Sjamsuridzal W."/>
        </authorList>
    </citation>
    <scope>NUCLEOTIDE SEQUENCE [LARGE SCALE GENOMIC DNA]</scope>
    <source>
        <strain evidence="2">SL3-2-4</strain>
    </source>
</reference>
<keyword evidence="2" id="KW-1185">Reference proteome</keyword>
<dbReference type="AlphaFoldDB" id="A0A4D4JG61"/>
<proteinExistence type="predicted"/>
<sequence>MNDVRMNHDEATALTLERLLAVDWSGDTAFDHRGSRVALMREYLRRAACWAQQLDATDEWPFFDVAAHVDPTARAHPTLVERLEKFMSANIGWPAVRKTCLAALHWSTLRDSAAVRLAGLEGPFEPLIVMYERGGGFTTEHGFIEVGLASVRLKTWEEHSSPEPVVSLEASVLNALDDRERG</sequence>
<name>A0A4D4JG61_9PSEU</name>
<gene>
    <name evidence="1" type="ORF">GTS_56430</name>
</gene>
<dbReference type="Proteomes" id="UP000298860">
    <property type="component" value="Unassembled WGS sequence"/>
</dbReference>